<evidence type="ECO:0000313" key="4">
    <source>
        <dbReference type="Proteomes" id="UP000016930"/>
    </source>
</evidence>
<dbReference type="InterPro" id="IPR045339">
    <property type="entry name" value="DUF6534"/>
</dbReference>
<dbReference type="Proteomes" id="UP000016930">
    <property type="component" value="Unassembled WGS sequence"/>
</dbReference>
<dbReference type="EMBL" id="KB445798">
    <property type="protein sequence ID" value="EMD36288.1"/>
    <property type="molecule type" value="Genomic_DNA"/>
</dbReference>
<feature type="transmembrane region" description="Helical" evidence="1">
    <location>
        <begin position="28"/>
        <end position="48"/>
    </location>
</feature>
<evidence type="ECO:0000256" key="1">
    <source>
        <dbReference type="SAM" id="Phobius"/>
    </source>
</evidence>
<evidence type="ECO:0000259" key="2">
    <source>
        <dbReference type="Pfam" id="PF20152"/>
    </source>
</evidence>
<sequence length="325" mass="36214">MDGFQSVAPGAEPLVISDLDTTLGALEIGVLLSAVFFGITVLQTYTYYRYNENDRPIMKLGVFIMGLLDTLHLTILADVMYTYTVTDYSKTAILDPEDWLTVAVVITQTLLDCAVRILYCNRIWRLSWKNQLIVIPILACSLTNFALGILFAIQEQRLVSLAMLSSVSKWILYAGISAGVVADILISVSQVVLLWKQNAEFQRTRSIIRLLILYSIHTGVFVTLCAISCLLLFATMPHNNVWIAVYFLLPQMLLNSLLATLNVKRNLRESATHGVIELSMSDASHDRFSSMRSAQIQSIGRKTVAEQALAVRIDTITETDVDLEA</sequence>
<feature type="transmembrane region" description="Helical" evidence="1">
    <location>
        <begin position="207"/>
        <end position="235"/>
    </location>
</feature>
<protein>
    <recommendedName>
        <fullName evidence="2">DUF6534 domain-containing protein</fullName>
    </recommendedName>
</protein>
<dbReference type="Pfam" id="PF20152">
    <property type="entry name" value="DUF6534"/>
    <property type="match status" value="1"/>
</dbReference>
<dbReference type="PANTHER" id="PTHR40465">
    <property type="entry name" value="CHROMOSOME 1, WHOLE GENOME SHOTGUN SEQUENCE"/>
    <property type="match status" value="1"/>
</dbReference>
<feature type="transmembrane region" description="Helical" evidence="1">
    <location>
        <begin position="241"/>
        <end position="261"/>
    </location>
</feature>
<dbReference type="STRING" id="914234.M2QGW3"/>
<keyword evidence="1" id="KW-0812">Transmembrane</keyword>
<keyword evidence="1" id="KW-1133">Transmembrane helix</keyword>
<keyword evidence="1" id="KW-0472">Membrane</keyword>
<keyword evidence="4" id="KW-1185">Reference proteome</keyword>
<feature type="transmembrane region" description="Helical" evidence="1">
    <location>
        <begin position="99"/>
        <end position="119"/>
    </location>
</feature>
<feature type="transmembrane region" description="Helical" evidence="1">
    <location>
        <begin position="60"/>
        <end position="79"/>
    </location>
</feature>
<accession>M2QGW3</accession>
<reference evidence="3 4" key="1">
    <citation type="journal article" date="2012" name="Proc. Natl. Acad. Sci. U.S.A.">
        <title>Comparative genomics of Ceriporiopsis subvermispora and Phanerochaete chrysosporium provide insight into selective ligninolysis.</title>
        <authorList>
            <person name="Fernandez-Fueyo E."/>
            <person name="Ruiz-Duenas F.J."/>
            <person name="Ferreira P."/>
            <person name="Floudas D."/>
            <person name="Hibbett D.S."/>
            <person name="Canessa P."/>
            <person name="Larrondo L.F."/>
            <person name="James T.Y."/>
            <person name="Seelenfreund D."/>
            <person name="Lobos S."/>
            <person name="Polanco R."/>
            <person name="Tello M."/>
            <person name="Honda Y."/>
            <person name="Watanabe T."/>
            <person name="Watanabe T."/>
            <person name="Ryu J.S."/>
            <person name="Kubicek C.P."/>
            <person name="Schmoll M."/>
            <person name="Gaskell J."/>
            <person name="Hammel K.E."/>
            <person name="St John F.J."/>
            <person name="Vanden Wymelenberg A."/>
            <person name="Sabat G."/>
            <person name="Splinter BonDurant S."/>
            <person name="Syed K."/>
            <person name="Yadav J.S."/>
            <person name="Doddapaneni H."/>
            <person name="Subramanian V."/>
            <person name="Lavin J.L."/>
            <person name="Oguiza J.A."/>
            <person name="Perez G."/>
            <person name="Pisabarro A.G."/>
            <person name="Ramirez L."/>
            <person name="Santoyo F."/>
            <person name="Master E."/>
            <person name="Coutinho P.M."/>
            <person name="Henrissat B."/>
            <person name="Lombard V."/>
            <person name="Magnuson J.K."/>
            <person name="Kuees U."/>
            <person name="Hori C."/>
            <person name="Igarashi K."/>
            <person name="Samejima M."/>
            <person name="Held B.W."/>
            <person name="Barry K.W."/>
            <person name="LaButti K.M."/>
            <person name="Lapidus A."/>
            <person name="Lindquist E.A."/>
            <person name="Lucas S.M."/>
            <person name="Riley R."/>
            <person name="Salamov A.A."/>
            <person name="Hoffmeister D."/>
            <person name="Schwenk D."/>
            <person name="Hadar Y."/>
            <person name="Yarden O."/>
            <person name="de Vries R.P."/>
            <person name="Wiebenga A."/>
            <person name="Stenlid J."/>
            <person name="Eastwood D."/>
            <person name="Grigoriev I.V."/>
            <person name="Berka R.M."/>
            <person name="Blanchette R.A."/>
            <person name="Kersten P."/>
            <person name="Martinez A.T."/>
            <person name="Vicuna R."/>
            <person name="Cullen D."/>
        </authorList>
    </citation>
    <scope>NUCLEOTIDE SEQUENCE [LARGE SCALE GENOMIC DNA]</scope>
    <source>
        <strain evidence="3 4">B</strain>
    </source>
</reference>
<dbReference type="AlphaFoldDB" id="M2QGW3"/>
<feature type="transmembrane region" description="Helical" evidence="1">
    <location>
        <begin position="131"/>
        <end position="153"/>
    </location>
</feature>
<evidence type="ECO:0000313" key="3">
    <source>
        <dbReference type="EMBL" id="EMD36288.1"/>
    </source>
</evidence>
<gene>
    <name evidence="3" type="ORF">CERSUDRAFT_124214</name>
</gene>
<organism evidence="3 4">
    <name type="scientific">Ceriporiopsis subvermispora (strain B)</name>
    <name type="common">White-rot fungus</name>
    <name type="synonym">Gelatoporia subvermispora</name>
    <dbReference type="NCBI Taxonomy" id="914234"/>
    <lineage>
        <taxon>Eukaryota</taxon>
        <taxon>Fungi</taxon>
        <taxon>Dikarya</taxon>
        <taxon>Basidiomycota</taxon>
        <taxon>Agaricomycotina</taxon>
        <taxon>Agaricomycetes</taxon>
        <taxon>Polyporales</taxon>
        <taxon>Gelatoporiaceae</taxon>
        <taxon>Gelatoporia</taxon>
    </lineage>
</organism>
<proteinExistence type="predicted"/>
<dbReference type="OrthoDB" id="3263055at2759"/>
<dbReference type="PANTHER" id="PTHR40465:SF1">
    <property type="entry name" value="DUF6534 DOMAIN-CONTAINING PROTEIN"/>
    <property type="match status" value="1"/>
</dbReference>
<feature type="domain" description="DUF6534" evidence="2">
    <location>
        <begin position="180"/>
        <end position="265"/>
    </location>
</feature>
<dbReference type="HOGENOM" id="CLU_046025_5_4_1"/>
<feature type="transmembrane region" description="Helical" evidence="1">
    <location>
        <begin position="173"/>
        <end position="195"/>
    </location>
</feature>
<name>M2QGW3_CERS8</name>